<name>A0ABQ1SWE7_9GAMM</name>
<proteinExistence type="predicted"/>
<dbReference type="EMBL" id="BMKO01000001">
    <property type="protein sequence ID" value="GGE65600.1"/>
    <property type="molecule type" value="Genomic_DNA"/>
</dbReference>
<gene>
    <name evidence="1" type="ORF">GCM10011520_02970</name>
</gene>
<keyword evidence="2" id="KW-1185">Reference proteome</keyword>
<protein>
    <submittedName>
        <fullName evidence="1">Uncharacterized protein</fullName>
    </submittedName>
</protein>
<reference evidence="2" key="1">
    <citation type="journal article" date="2019" name="Int. J. Syst. Evol. Microbiol.">
        <title>The Global Catalogue of Microorganisms (GCM) 10K type strain sequencing project: providing services to taxonomists for standard genome sequencing and annotation.</title>
        <authorList>
            <consortium name="The Broad Institute Genomics Platform"/>
            <consortium name="The Broad Institute Genome Sequencing Center for Infectious Disease"/>
            <person name="Wu L."/>
            <person name="Ma J."/>
        </authorList>
    </citation>
    <scope>NUCLEOTIDE SEQUENCE [LARGE SCALE GENOMIC DNA]</scope>
    <source>
        <strain evidence="2">CGMCC 1.16033</strain>
    </source>
</reference>
<comment type="caution">
    <text evidence="1">The sequence shown here is derived from an EMBL/GenBank/DDBJ whole genome shotgun (WGS) entry which is preliminary data.</text>
</comment>
<dbReference type="Proteomes" id="UP000606498">
    <property type="component" value="Unassembled WGS sequence"/>
</dbReference>
<accession>A0ABQ1SWE7</accession>
<evidence type="ECO:0000313" key="2">
    <source>
        <dbReference type="Proteomes" id="UP000606498"/>
    </source>
</evidence>
<evidence type="ECO:0000313" key="1">
    <source>
        <dbReference type="EMBL" id="GGE65600.1"/>
    </source>
</evidence>
<sequence>MKYIEIPGTNISVPNWMPKEARETLGRPISNAKLQRNAMLATRLKKKFFGGAR</sequence>
<organism evidence="1 2">
    <name type="scientific">Shewanella carassii</name>
    <dbReference type="NCBI Taxonomy" id="1987584"/>
    <lineage>
        <taxon>Bacteria</taxon>
        <taxon>Pseudomonadati</taxon>
        <taxon>Pseudomonadota</taxon>
        <taxon>Gammaproteobacteria</taxon>
        <taxon>Alteromonadales</taxon>
        <taxon>Shewanellaceae</taxon>
        <taxon>Shewanella</taxon>
    </lineage>
</organism>
<dbReference type="RefSeq" id="WP_157929074.1">
    <property type="nucleotide sequence ID" value="NZ_BMKO01000001.1"/>
</dbReference>